<evidence type="ECO:0000313" key="5">
    <source>
        <dbReference type="Proteomes" id="UP001576774"/>
    </source>
</evidence>
<dbReference type="Proteomes" id="UP001576774">
    <property type="component" value="Unassembled WGS sequence"/>
</dbReference>
<proteinExistence type="predicted"/>
<evidence type="ECO:0000256" key="2">
    <source>
        <dbReference type="SAM" id="MobiDB-lite"/>
    </source>
</evidence>
<name>A0ABV4X1L4_9CYAN</name>
<protein>
    <submittedName>
        <fullName evidence="4">Uncharacterized protein</fullName>
    </submittedName>
</protein>
<keyword evidence="3" id="KW-0812">Transmembrane</keyword>
<keyword evidence="3" id="KW-1133">Transmembrane helix</keyword>
<reference evidence="4 5" key="1">
    <citation type="submission" date="2024-09" db="EMBL/GenBank/DDBJ databases">
        <title>Floridaenema gen nov. (Aerosakkonemataceae, Aerosakkonematales ord. nov., Cyanobacteria) from benthic tropical and subtropical fresh waters, with the description of four new species.</title>
        <authorList>
            <person name="Moretto J.A."/>
            <person name="Berthold D.E."/>
            <person name="Lefler F.W."/>
            <person name="Huang I.-S."/>
            <person name="Laughinghouse H. IV."/>
        </authorList>
    </citation>
    <scope>NUCLEOTIDE SEQUENCE [LARGE SCALE GENOMIC DNA]</scope>
    <source>
        <strain evidence="4 5">BLCC-F46</strain>
    </source>
</reference>
<feature type="transmembrane region" description="Helical" evidence="3">
    <location>
        <begin position="173"/>
        <end position="195"/>
    </location>
</feature>
<feature type="coiled-coil region" evidence="1">
    <location>
        <begin position="37"/>
        <end position="78"/>
    </location>
</feature>
<keyword evidence="5" id="KW-1185">Reference proteome</keyword>
<keyword evidence="1" id="KW-0175">Coiled coil</keyword>
<organism evidence="4 5">
    <name type="scientific">Floridaenema aerugineum BLCC-F46</name>
    <dbReference type="NCBI Taxonomy" id="3153654"/>
    <lineage>
        <taxon>Bacteria</taxon>
        <taxon>Bacillati</taxon>
        <taxon>Cyanobacteriota</taxon>
        <taxon>Cyanophyceae</taxon>
        <taxon>Oscillatoriophycideae</taxon>
        <taxon>Aerosakkonematales</taxon>
        <taxon>Aerosakkonemataceae</taxon>
        <taxon>Floridanema</taxon>
        <taxon>Floridanema aerugineum</taxon>
    </lineage>
</organism>
<gene>
    <name evidence="4" type="ORF">ACE1CC_05920</name>
</gene>
<evidence type="ECO:0000256" key="1">
    <source>
        <dbReference type="SAM" id="Coils"/>
    </source>
</evidence>
<keyword evidence="3" id="KW-0472">Membrane</keyword>
<comment type="caution">
    <text evidence="4">The sequence shown here is derived from an EMBL/GenBank/DDBJ whole genome shotgun (WGS) entry which is preliminary data.</text>
</comment>
<feature type="region of interest" description="Disordered" evidence="2">
    <location>
        <begin position="1"/>
        <end position="27"/>
    </location>
</feature>
<evidence type="ECO:0000313" key="4">
    <source>
        <dbReference type="EMBL" id="MFB2876411.1"/>
    </source>
</evidence>
<dbReference type="RefSeq" id="WP_413269547.1">
    <property type="nucleotide sequence ID" value="NZ_JBHFNQ010000052.1"/>
</dbReference>
<dbReference type="EMBL" id="JBHFNQ010000052">
    <property type="protein sequence ID" value="MFB2876411.1"/>
    <property type="molecule type" value="Genomic_DNA"/>
</dbReference>
<accession>A0ABV4X1L4</accession>
<evidence type="ECO:0000256" key="3">
    <source>
        <dbReference type="SAM" id="Phobius"/>
    </source>
</evidence>
<sequence>MMPNFNPKQPHQNAGNGGQNIPTSAGNNARSVPISIYRELAAELQATRVMLESLNNQNQQLYEQNQQLRREIEKVVHSALYLKQVADASVPGIRQPDFIHPEMRSDSIDISYLRQLNKRPYPNSPANSPTLGVEAFDDGESMIPIFQEKLVTEQAQGRYRRNSQLDRNAEINGWWLTLAIVLIVVTAFGAGYLFMRPLLIKR</sequence>